<dbReference type="InterPro" id="IPR029063">
    <property type="entry name" value="SAM-dependent_MTases_sf"/>
</dbReference>
<dbReference type="AlphaFoldDB" id="A0A0A2UVK3"/>
<evidence type="ECO:0000256" key="5">
    <source>
        <dbReference type="ARBA" id="ARBA00022691"/>
    </source>
</evidence>
<dbReference type="InterPro" id="IPR023095">
    <property type="entry name" value="Ade_MeTrfase_dom_2"/>
</dbReference>
<evidence type="ECO:0000313" key="7">
    <source>
        <dbReference type="EMBL" id="KGP92312.1"/>
    </source>
</evidence>
<dbReference type="SUPFAM" id="SSF53335">
    <property type="entry name" value="S-adenosyl-L-methionine-dependent methyltransferases"/>
    <property type="match status" value="1"/>
</dbReference>
<gene>
    <name evidence="7" type="ORF">N780_01880</name>
</gene>
<name>A0A0A2UVK3_9BACI</name>
<dbReference type="InterPro" id="IPR012327">
    <property type="entry name" value="MeTrfase_D12"/>
</dbReference>
<dbReference type="PRINTS" id="PR00505">
    <property type="entry name" value="D12N6MTFRASE"/>
</dbReference>
<dbReference type="GO" id="GO:0009007">
    <property type="term" value="F:site-specific DNA-methyltransferase (adenine-specific) activity"/>
    <property type="evidence" value="ECO:0007669"/>
    <property type="project" value="UniProtKB-EC"/>
</dbReference>
<dbReference type="GO" id="GO:0032259">
    <property type="term" value="P:methylation"/>
    <property type="evidence" value="ECO:0007669"/>
    <property type="project" value="UniProtKB-KW"/>
</dbReference>
<dbReference type="Proteomes" id="UP000030153">
    <property type="component" value="Unassembled WGS sequence"/>
</dbReference>
<dbReference type="EC" id="2.1.1.72" evidence="2"/>
<evidence type="ECO:0000256" key="1">
    <source>
        <dbReference type="ARBA" id="ARBA00006594"/>
    </source>
</evidence>
<dbReference type="RefSeq" id="WP_036781544.1">
    <property type="nucleotide sequence ID" value="NZ_AVBG01000003.1"/>
</dbReference>
<dbReference type="EMBL" id="AVBG01000003">
    <property type="protein sequence ID" value="KGP92312.1"/>
    <property type="molecule type" value="Genomic_DNA"/>
</dbReference>
<dbReference type="STRING" id="1385513.N780_01880"/>
<dbReference type="GO" id="GO:0009307">
    <property type="term" value="P:DNA restriction-modification system"/>
    <property type="evidence" value="ECO:0007669"/>
    <property type="project" value="InterPro"/>
</dbReference>
<accession>A0A0A2UVK3</accession>
<evidence type="ECO:0000256" key="2">
    <source>
        <dbReference type="ARBA" id="ARBA00011900"/>
    </source>
</evidence>
<dbReference type="Gene3D" id="3.40.50.150">
    <property type="entry name" value="Vaccinia Virus protein VP39"/>
    <property type="match status" value="1"/>
</dbReference>
<sequence length="298" mass="35065">MPITDSPLRYPGGKTQMNKFILDLFEYNNINKNTTYVEPFAGGAGLALYLLFNNYVSKICINDFDEKIYCMWYSILYKTEEFVDLIINTPITVDSWHYFRSIYNDPSKHSVLRVGFATFYLNRTNRSGIITGGPIGGFDQNAKDKINCRFNKKDLIRKINRISYWKDSINIFNEDAEDFISNNILNMDPHDTFIFFDPPYYKQGKNLYANFYNHSDHLSLSESIAGLINYKWITTYDNQRHIMQMYNGVPLTRYFIRYSANKVRKEEELLIHSPKIKLPISENIIYSGEYVKSVYIKR</sequence>
<keyword evidence="3 7" id="KW-0489">Methyltransferase</keyword>
<dbReference type="InterPro" id="IPR012263">
    <property type="entry name" value="M_m6A_EcoRV"/>
</dbReference>
<dbReference type="GO" id="GO:0006298">
    <property type="term" value="P:mismatch repair"/>
    <property type="evidence" value="ECO:0007669"/>
    <property type="project" value="TreeGrafter"/>
</dbReference>
<keyword evidence="5" id="KW-0949">S-adenosyl-L-methionine</keyword>
<keyword evidence="4 7" id="KW-0808">Transferase</keyword>
<evidence type="ECO:0000256" key="6">
    <source>
        <dbReference type="ARBA" id="ARBA00047942"/>
    </source>
</evidence>
<evidence type="ECO:0000256" key="3">
    <source>
        <dbReference type="ARBA" id="ARBA00022603"/>
    </source>
</evidence>
<dbReference type="OrthoDB" id="9805629at2"/>
<dbReference type="Gene3D" id="1.10.1020.10">
    <property type="entry name" value="Adenine-specific Methyltransferase, Domain 2"/>
    <property type="match status" value="1"/>
</dbReference>
<protein>
    <recommendedName>
        <fullName evidence="2">site-specific DNA-methyltransferase (adenine-specific)</fullName>
        <ecNumber evidence="2">2.1.1.72</ecNumber>
    </recommendedName>
</protein>
<dbReference type="PANTHER" id="PTHR30481:SF2">
    <property type="entry name" value="SITE-SPECIFIC DNA-METHYLTRANSFERASE (ADENINE-SPECIFIC)"/>
    <property type="match status" value="1"/>
</dbReference>
<organism evidence="7 8">
    <name type="scientific">Pontibacillus chungwhensis BH030062</name>
    <dbReference type="NCBI Taxonomy" id="1385513"/>
    <lineage>
        <taxon>Bacteria</taxon>
        <taxon>Bacillati</taxon>
        <taxon>Bacillota</taxon>
        <taxon>Bacilli</taxon>
        <taxon>Bacillales</taxon>
        <taxon>Bacillaceae</taxon>
        <taxon>Pontibacillus</taxon>
    </lineage>
</organism>
<evidence type="ECO:0000256" key="4">
    <source>
        <dbReference type="ARBA" id="ARBA00022679"/>
    </source>
</evidence>
<comment type="similarity">
    <text evidence="1">Belongs to the N(4)/N(6)-methyltransferase family.</text>
</comment>
<evidence type="ECO:0000313" key="8">
    <source>
        <dbReference type="Proteomes" id="UP000030153"/>
    </source>
</evidence>
<keyword evidence="8" id="KW-1185">Reference proteome</keyword>
<comment type="catalytic activity">
    <reaction evidence="6">
        <text>a 2'-deoxyadenosine in DNA + S-adenosyl-L-methionine = an N(6)-methyl-2'-deoxyadenosine in DNA + S-adenosyl-L-homocysteine + H(+)</text>
        <dbReference type="Rhea" id="RHEA:15197"/>
        <dbReference type="Rhea" id="RHEA-COMP:12418"/>
        <dbReference type="Rhea" id="RHEA-COMP:12419"/>
        <dbReference type="ChEBI" id="CHEBI:15378"/>
        <dbReference type="ChEBI" id="CHEBI:57856"/>
        <dbReference type="ChEBI" id="CHEBI:59789"/>
        <dbReference type="ChEBI" id="CHEBI:90615"/>
        <dbReference type="ChEBI" id="CHEBI:90616"/>
        <dbReference type="EC" id="2.1.1.72"/>
    </reaction>
</comment>
<dbReference type="PIRSF" id="PIRSF000398">
    <property type="entry name" value="M_m6A_EcoRV"/>
    <property type="match status" value="1"/>
</dbReference>
<dbReference type="Pfam" id="PF02086">
    <property type="entry name" value="MethyltransfD12"/>
    <property type="match status" value="1"/>
</dbReference>
<dbReference type="eggNOG" id="COG0338">
    <property type="taxonomic scope" value="Bacteria"/>
</dbReference>
<dbReference type="GO" id="GO:0043565">
    <property type="term" value="F:sequence-specific DNA binding"/>
    <property type="evidence" value="ECO:0007669"/>
    <property type="project" value="TreeGrafter"/>
</dbReference>
<reference evidence="7 8" key="1">
    <citation type="submission" date="2013-08" db="EMBL/GenBank/DDBJ databases">
        <title>Genome of Pontibacillus chungwhensis.</title>
        <authorList>
            <person name="Wang Q."/>
            <person name="Wang G."/>
        </authorList>
    </citation>
    <scope>NUCLEOTIDE SEQUENCE [LARGE SCALE GENOMIC DNA]</scope>
    <source>
        <strain evidence="7 8">BH030062</strain>
    </source>
</reference>
<comment type="caution">
    <text evidence="7">The sequence shown here is derived from an EMBL/GenBank/DDBJ whole genome shotgun (WGS) entry which is preliminary data.</text>
</comment>
<proteinExistence type="inferred from homology"/>
<dbReference type="PANTHER" id="PTHR30481">
    <property type="entry name" value="DNA ADENINE METHYLASE"/>
    <property type="match status" value="1"/>
</dbReference>
<dbReference type="GO" id="GO:1904047">
    <property type="term" value="F:S-adenosyl-L-methionine binding"/>
    <property type="evidence" value="ECO:0007669"/>
    <property type="project" value="TreeGrafter"/>
</dbReference>